<reference evidence="3" key="1">
    <citation type="submission" date="2025-08" db="UniProtKB">
        <authorList>
            <consortium name="RefSeq"/>
        </authorList>
    </citation>
    <scope>IDENTIFICATION</scope>
    <source>
        <strain evidence="3">Airmid</strain>
    </source>
</reference>
<evidence type="ECO:0000313" key="2">
    <source>
        <dbReference type="Proteomes" id="UP000515146"/>
    </source>
</evidence>
<gene>
    <name evidence="3" type="primary">LOC113798981</name>
</gene>
<evidence type="ECO:0000256" key="1">
    <source>
        <dbReference type="SAM" id="Phobius"/>
    </source>
</evidence>
<name>A0A6P6YKE6_DERPT</name>
<dbReference type="RefSeq" id="XP_027205379.1">
    <property type="nucleotide sequence ID" value="XM_027349578.1"/>
</dbReference>
<dbReference type="InParanoid" id="A0A6P6YKE6"/>
<feature type="transmembrane region" description="Helical" evidence="1">
    <location>
        <begin position="209"/>
        <end position="233"/>
    </location>
</feature>
<keyword evidence="1" id="KW-1133">Transmembrane helix</keyword>
<keyword evidence="1" id="KW-0472">Membrane</keyword>
<keyword evidence="2" id="KW-1185">Reference proteome</keyword>
<keyword evidence="1" id="KW-0812">Transmembrane</keyword>
<dbReference type="AlphaFoldDB" id="A0A6P6YKE6"/>
<sequence length="239" mass="27610">MSIGDQIQYKYGQHSKFVVENVTKTTHITTNNEQINNSTIDDFNSYSFLNNHNNQSSEKQKSITNHYEAWINITNFTIDHQGIYHMLFYRKKLNNIDSKNNTGNFSVDDDDDDDGHEIIYEHSFRLIALNDSESKLDHTTTIMMMNVESDSNIRTNLSSILMANRTGNEINKKIINVQQQQPNKKFTMNKTKIIDTNPGYFMNRSPNSIIIIVIIIITITIIIIGLILMAILFRTIIEL</sequence>
<dbReference type="Proteomes" id="UP000515146">
    <property type="component" value="Unplaced"/>
</dbReference>
<protein>
    <submittedName>
        <fullName evidence="3">Uncharacterized protein LOC113798981</fullName>
    </submittedName>
</protein>
<evidence type="ECO:0000313" key="3">
    <source>
        <dbReference type="RefSeq" id="XP_027205379.1"/>
    </source>
</evidence>
<accession>A0A6P6YKE6</accession>
<dbReference type="KEGG" id="dpte:113798981"/>
<organism evidence="2 3">
    <name type="scientific">Dermatophagoides pteronyssinus</name>
    <name type="common">European house dust mite</name>
    <dbReference type="NCBI Taxonomy" id="6956"/>
    <lineage>
        <taxon>Eukaryota</taxon>
        <taxon>Metazoa</taxon>
        <taxon>Ecdysozoa</taxon>
        <taxon>Arthropoda</taxon>
        <taxon>Chelicerata</taxon>
        <taxon>Arachnida</taxon>
        <taxon>Acari</taxon>
        <taxon>Acariformes</taxon>
        <taxon>Sarcoptiformes</taxon>
        <taxon>Astigmata</taxon>
        <taxon>Psoroptidia</taxon>
        <taxon>Analgoidea</taxon>
        <taxon>Pyroglyphidae</taxon>
        <taxon>Dermatophagoidinae</taxon>
        <taxon>Dermatophagoides</taxon>
    </lineage>
</organism>
<proteinExistence type="predicted"/>